<dbReference type="EMBL" id="QUNR01000001">
    <property type="protein sequence ID" value="REH40457.1"/>
    <property type="molecule type" value="Genomic_DNA"/>
</dbReference>
<name>A0A3E0H9V8_9GAMM</name>
<dbReference type="AlphaFoldDB" id="A0A3E0H9V8"/>
<evidence type="ECO:0000313" key="1">
    <source>
        <dbReference type="EMBL" id="REH40457.1"/>
    </source>
</evidence>
<evidence type="ECO:0000313" key="2">
    <source>
        <dbReference type="Proteomes" id="UP000256774"/>
    </source>
</evidence>
<protein>
    <submittedName>
        <fullName evidence="1">Methyltransferase family protein</fullName>
    </submittedName>
</protein>
<reference evidence="1 2" key="1">
    <citation type="submission" date="2018-08" db="EMBL/GenBank/DDBJ databases">
        <title>Genomic Encyclopedia of Type Strains, Phase IV (KMG-IV): sequencing the most valuable type-strain genomes for metagenomic binning, comparative biology and taxonomic classification.</title>
        <authorList>
            <person name="Goeker M."/>
        </authorList>
    </citation>
    <scope>NUCLEOTIDE SEQUENCE [LARGE SCALE GENOMIC DNA]</scope>
    <source>
        <strain evidence="1 2">DSM 26022</strain>
    </source>
</reference>
<dbReference type="SUPFAM" id="SSF53335">
    <property type="entry name" value="S-adenosyl-L-methionine-dependent methyltransferases"/>
    <property type="match status" value="1"/>
</dbReference>
<gene>
    <name evidence="1" type="ORF">DFR26_0658</name>
</gene>
<dbReference type="CDD" id="cd02440">
    <property type="entry name" value="AdoMet_MTases"/>
    <property type="match status" value="1"/>
</dbReference>
<dbReference type="GO" id="GO:0032259">
    <property type="term" value="P:methylation"/>
    <property type="evidence" value="ECO:0007669"/>
    <property type="project" value="UniProtKB-KW"/>
</dbReference>
<dbReference type="RefSeq" id="WP_181898970.1">
    <property type="nucleotide sequence ID" value="NZ_QUNR01000001.1"/>
</dbReference>
<sequence>MDTQSRLLGAQGPGPYWGNLGDWRASFDTPQLDVTQAYAEAARRLAYQHARAIDLAAPDQLLELGAGQGASLALWAELGIDSVITMDRQRARHAGSRHIACAFDAPWPALPLVDAVIAVDALYHARDFAAVLQRIGQHLMPSGRWAMTTLEINPALSGTEKRALALQLRACRIAWAGVWHGSTDIFHAAGLQISGVEDLSEAVLSGFAEAIGHRAKAVRWIDTCHPAWVKLSLTARLCRHLVNSGKVRYVLISGNAARR</sequence>
<comment type="caution">
    <text evidence="1">The sequence shown here is derived from an EMBL/GenBank/DDBJ whole genome shotgun (WGS) entry which is preliminary data.</text>
</comment>
<dbReference type="InterPro" id="IPR029063">
    <property type="entry name" value="SAM-dependent_MTases_sf"/>
</dbReference>
<dbReference type="Gene3D" id="3.40.50.150">
    <property type="entry name" value="Vaccinia Virus protein VP39"/>
    <property type="match status" value="1"/>
</dbReference>
<proteinExistence type="predicted"/>
<dbReference type="Proteomes" id="UP000256774">
    <property type="component" value="Unassembled WGS sequence"/>
</dbReference>
<dbReference type="GO" id="GO:0008168">
    <property type="term" value="F:methyltransferase activity"/>
    <property type="evidence" value="ECO:0007669"/>
    <property type="project" value="UniProtKB-KW"/>
</dbReference>
<organism evidence="1 2">
    <name type="scientific">Paraperlucidibaca baekdonensis</name>
    <dbReference type="NCBI Taxonomy" id="748120"/>
    <lineage>
        <taxon>Bacteria</taxon>
        <taxon>Pseudomonadati</taxon>
        <taxon>Pseudomonadota</taxon>
        <taxon>Gammaproteobacteria</taxon>
        <taxon>Moraxellales</taxon>
        <taxon>Moraxellaceae</taxon>
        <taxon>Paraperlucidibaca</taxon>
    </lineage>
</organism>
<accession>A0A3E0H9V8</accession>
<keyword evidence="1" id="KW-0808">Transferase</keyword>
<dbReference type="Pfam" id="PF13489">
    <property type="entry name" value="Methyltransf_23"/>
    <property type="match status" value="1"/>
</dbReference>
<keyword evidence="1" id="KW-0489">Methyltransferase</keyword>
<keyword evidence="2" id="KW-1185">Reference proteome</keyword>